<reference evidence="4" key="1">
    <citation type="journal article" date="2019" name="bioRxiv">
        <title>The Genome of the Zebra Mussel, Dreissena polymorpha: A Resource for Invasive Species Research.</title>
        <authorList>
            <person name="McCartney M.A."/>
            <person name="Auch B."/>
            <person name="Kono T."/>
            <person name="Mallez S."/>
            <person name="Zhang Y."/>
            <person name="Obille A."/>
            <person name="Becker A."/>
            <person name="Abrahante J.E."/>
            <person name="Garbe J."/>
            <person name="Badalamenti J.P."/>
            <person name="Herman A."/>
            <person name="Mangelson H."/>
            <person name="Liachko I."/>
            <person name="Sullivan S."/>
            <person name="Sone E.D."/>
            <person name="Koren S."/>
            <person name="Silverstein K.A.T."/>
            <person name="Beckman K.B."/>
            <person name="Gohl D.M."/>
        </authorList>
    </citation>
    <scope>NUCLEOTIDE SEQUENCE</scope>
    <source>
        <strain evidence="4">Duluth1</strain>
        <tissue evidence="4">Whole animal</tissue>
    </source>
</reference>
<dbReference type="SUPFAM" id="SSF57535">
    <property type="entry name" value="Complement control module/SCR domain"/>
    <property type="match status" value="1"/>
</dbReference>
<dbReference type="AlphaFoldDB" id="A0A9D4BUT6"/>
<keyword evidence="2" id="KW-0768">Sushi</keyword>
<sequence>MMLAFPTSSVCSHLPEAQTFPYGSVVHPEVPSAGQIAVYSCASGYALHGQSVRMCQSDGRWSGVESKCSFW</sequence>
<keyword evidence="1 2" id="KW-1015">Disulfide bond</keyword>
<dbReference type="InterPro" id="IPR000436">
    <property type="entry name" value="Sushi_SCR_CCP_dom"/>
</dbReference>
<comment type="caution">
    <text evidence="4">The sequence shown here is derived from an EMBL/GenBank/DDBJ whole genome shotgun (WGS) entry which is preliminary data.</text>
</comment>
<accession>A0A9D4BUT6</accession>
<dbReference type="PROSITE" id="PS50923">
    <property type="entry name" value="SUSHI"/>
    <property type="match status" value="1"/>
</dbReference>
<evidence type="ECO:0000313" key="4">
    <source>
        <dbReference type="EMBL" id="KAH3709819.1"/>
    </source>
</evidence>
<organism evidence="4 5">
    <name type="scientific">Dreissena polymorpha</name>
    <name type="common">Zebra mussel</name>
    <name type="synonym">Mytilus polymorpha</name>
    <dbReference type="NCBI Taxonomy" id="45954"/>
    <lineage>
        <taxon>Eukaryota</taxon>
        <taxon>Metazoa</taxon>
        <taxon>Spiralia</taxon>
        <taxon>Lophotrochozoa</taxon>
        <taxon>Mollusca</taxon>
        <taxon>Bivalvia</taxon>
        <taxon>Autobranchia</taxon>
        <taxon>Heteroconchia</taxon>
        <taxon>Euheterodonta</taxon>
        <taxon>Imparidentia</taxon>
        <taxon>Neoheterodontei</taxon>
        <taxon>Myida</taxon>
        <taxon>Dreissenoidea</taxon>
        <taxon>Dreissenidae</taxon>
        <taxon>Dreissena</taxon>
    </lineage>
</organism>
<dbReference type="Pfam" id="PF00084">
    <property type="entry name" value="Sushi"/>
    <property type="match status" value="1"/>
</dbReference>
<proteinExistence type="predicted"/>
<name>A0A9D4BUT6_DREPO</name>
<dbReference type="SMART" id="SM00032">
    <property type="entry name" value="CCP"/>
    <property type="match status" value="1"/>
</dbReference>
<gene>
    <name evidence="4" type="ORF">DPMN_069284</name>
</gene>
<protein>
    <recommendedName>
        <fullName evidence="3">Sushi domain-containing protein</fullName>
    </recommendedName>
</protein>
<feature type="domain" description="Sushi" evidence="3">
    <location>
        <begin position="9"/>
        <end position="70"/>
    </location>
</feature>
<evidence type="ECO:0000256" key="2">
    <source>
        <dbReference type="PROSITE-ProRule" id="PRU00302"/>
    </source>
</evidence>
<dbReference type="Gene3D" id="2.10.70.10">
    <property type="entry name" value="Complement Module, domain 1"/>
    <property type="match status" value="1"/>
</dbReference>
<dbReference type="InterPro" id="IPR035976">
    <property type="entry name" value="Sushi/SCR/CCP_sf"/>
</dbReference>
<dbReference type="Proteomes" id="UP000828390">
    <property type="component" value="Unassembled WGS sequence"/>
</dbReference>
<comment type="caution">
    <text evidence="2">Lacks conserved residue(s) required for the propagation of feature annotation.</text>
</comment>
<keyword evidence="5" id="KW-1185">Reference proteome</keyword>
<dbReference type="EMBL" id="JAIWYP010000014">
    <property type="protein sequence ID" value="KAH3709819.1"/>
    <property type="molecule type" value="Genomic_DNA"/>
</dbReference>
<feature type="disulfide bond" evidence="2">
    <location>
        <begin position="41"/>
        <end position="68"/>
    </location>
</feature>
<evidence type="ECO:0000259" key="3">
    <source>
        <dbReference type="PROSITE" id="PS50923"/>
    </source>
</evidence>
<evidence type="ECO:0000313" key="5">
    <source>
        <dbReference type="Proteomes" id="UP000828390"/>
    </source>
</evidence>
<reference evidence="4" key="2">
    <citation type="submission" date="2020-11" db="EMBL/GenBank/DDBJ databases">
        <authorList>
            <person name="McCartney M.A."/>
            <person name="Auch B."/>
            <person name="Kono T."/>
            <person name="Mallez S."/>
            <person name="Becker A."/>
            <person name="Gohl D.M."/>
            <person name="Silverstein K.A.T."/>
            <person name="Koren S."/>
            <person name="Bechman K.B."/>
            <person name="Herman A."/>
            <person name="Abrahante J.E."/>
            <person name="Garbe J."/>
        </authorList>
    </citation>
    <scope>NUCLEOTIDE SEQUENCE</scope>
    <source>
        <strain evidence="4">Duluth1</strain>
        <tissue evidence="4">Whole animal</tissue>
    </source>
</reference>
<dbReference type="CDD" id="cd00033">
    <property type="entry name" value="CCP"/>
    <property type="match status" value="1"/>
</dbReference>
<evidence type="ECO:0000256" key="1">
    <source>
        <dbReference type="ARBA" id="ARBA00023157"/>
    </source>
</evidence>